<dbReference type="InterPro" id="IPR018537">
    <property type="entry name" value="Peptidoglycan-bd_3"/>
</dbReference>
<dbReference type="InterPro" id="IPR023346">
    <property type="entry name" value="Lysozyme-like_dom_sf"/>
</dbReference>
<evidence type="ECO:0000256" key="1">
    <source>
        <dbReference type="SAM" id="Phobius"/>
    </source>
</evidence>
<organism evidence="4 5">
    <name type="scientific">Edwardsiella tarda</name>
    <dbReference type="NCBI Taxonomy" id="636"/>
    <lineage>
        <taxon>Bacteria</taxon>
        <taxon>Pseudomonadati</taxon>
        <taxon>Pseudomonadota</taxon>
        <taxon>Gammaproteobacteria</taxon>
        <taxon>Enterobacterales</taxon>
        <taxon>Hafniaceae</taxon>
        <taxon>Edwardsiella</taxon>
    </lineage>
</organism>
<dbReference type="InterPro" id="IPR008565">
    <property type="entry name" value="TtsA-like_GH18_dom"/>
</dbReference>
<feature type="transmembrane region" description="Helical" evidence="1">
    <location>
        <begin position="6"/>
        <end position="24"/>
    </location>
</feature>
<feature type="domain" description="Peptidoglycan binding" evidence="3">
    <location>
        <begin position="187"/>
        <end position="271"/>
    </location>
</feature>
<feature type="transmembrane region" description="Helical" evidence="1">
    <location>
        <begin position="36"/>
        <end position="56"/>
    </location>
</feature>
<keyword evidence="1" id="KW-0812">Transmembrane</keyword>
<protein>
    <submittedName>
        <fullName evidence="4">Uncharacterized protein</fullName>
    </submittedName>
</protein>
<dbReference type="Gene3D" id="1.20.141.10">
    <property type="entry name" value="Chitosanase, subunit A, domain 1"/>
    <property type="match status" value="1"/>
</dbReference>
<dbReference type="OrthoDB" id="6455699at2"/>
<feature type="domain" description="TtsA-like Glycoside hydrolase family 108" evidence="2">
    <location>
        <begin position="102"/>
        <end position="183"/>
    </location>
</feature>
<dbReference type="Pfam" id="PF09374">
    <property type="entry name" value="PG_binding_3"/>
    <property type="match status" value="1"/>
</dbReference>
<dbReference type="CDD" id="cd13926">
    <property type="entry name" value="N-acetylmuramidase_GH108"/>
    <property type="match status" value="1"/>
</dbReference>
<dbReference type="SUPFAM" id="SSF53955">
    <property type="entry name" value="Lysozyme-like"/>
    <property type="match status" value="1"/>
</dbReference>
<evidence type="ECO:0000313" key="4">
    <source>
        <dbReference type="EMBL" id="PEH72069.1"/>
    </source>
</evidence>
<evidence type="ECO:0000259" key="2">
    <source>
        <dbReference type="Pfam" id="PF05838"/>
    </source>
</evidence>
<gene>
    <name evidence="4" type="ORF">CRM76_09140</name>
</gene>
<reference evidence="5" key="1">
    <citation type="submission" date="2017-09" db="EMBL/GenBank/DDBJ databases">
        <title>FDA dAtabase for Regulatory Grade micrObial Sequences (FDA-ARGOS): Supporting development and validation of Infectious Disease Dx tests.</title>
        <authorList>
            <person name="Goldberg B."/>
            <person name="Campos J."/>
            <person name="Tallon L."/>
            <person name="Sadzewicz L."/>
            <person name="Ott S."/>
            <person name="Zhao X."/>
            <person name="Nagaraj S."/>
            <person name="Vavikolanu K."/>
            <person name="Aluvathingal J."/>
            <person name="Nadendla S."/>
            <person name="Geyer C."/>
            <person name="Sichtig H."/>
        </authorList>
    </citation>
    <scope>NUCLEOTIDE SEQUENCE [LARGE SCALE GENOMIC DNA]</scope>
    <source>
        <strain evidence="5">FDAARGOS_370</strain>
    </source>
</reference>
<proteinExistence type="predicted"/>
<evidence type="ECO:0000313" key="5">
    <source>
        <dbReference type="Proteomes" id="UP000219788"/>
    </source>
</evidence>
<accession>A0A2A7U161</accession>
<keyword evidence="1" id="KW-1133">Transmembrane helix</keyword>
<dbReference type="Proteomes" id="UP000219788">
    <property type="component" value="Unassembled WGS sequence"/>
</dbReference>
<dbReference type="InterPro" id="IPR008473">
    <property type="entry name" value="Phage_holin_3_7"/>
</dbReference>
<dbReference type="Pfam" id="PF05449">
    <property type="entry name" value="Phage_holin_3_7"/>
    <property type="match status" value="1"/>
</dbReference>
<name>A0A2A7U161_EDWTA</name>
<dbReference type="AlphaFoldDB" id="A0A2A7U161"/>
<dbReference type="Pfam" id="PF05838">
    <property type="entry name" value="Glyco_hydro_108"/>
    <property type="match status" value="1"/>
</dbReference>
<dbReference type="EMBL" id="PDDV01000013">
    <property type="protein sequence ID" value="PEH72069.1"/>
    <property type="molecule type" value="Genomic_DNA"/>
</dbReference>
<evidence type="ECO:0000259" key="3">
    <source>
        <dbReference type="Pfam" id="PF09374"/>
    </source>
</evidence>
<comment type="caution">
    <text evidence="4">The sequence shown here is derived from an EMBL/GenBank/DDBJ whole genome shotgun (WGS) entry which is preliminary data.</text>
</comment>
<keyword evidence="1" id="KW-0472">Membrane</keyword>
<sequence>MTADLFLLHINAAVCAAIAMRLLLFRRNGSQHKRLGAVLAYILIVASASVTFRVLIGVYHSADISETIINIFFMALVMRAKGNVMQLFRGGFAMTKDEIFDGLLKREGGYVNHPADRGGPTNWGITEAAARANGYTGDISMLSRDQALRIYHADYWESPRFDLIEVVSQPIAVELLDTGVNMGPSVAAKMLQRCLTALNDGGRLYPDLQVDGAIGNRTANALRAYLAKRGHDGETVLLKALNCCQGARYIELSEARPANEAFLYGWLRERVALS</sequence>